<feature type="transmembrane region" description="Helical" evidence="2">
    <location>
        <begin position="84"/>
        <end position="108"/>
    </location>
</feature>
<name>A0ABS1F1N0_9PROT</name>
<sequence length="163" mass="18827">MPDSEIGDLGNKSSVLNDESPAKGKESDLPTINDEASEINNFARTAFSSLVQWYCFFFTFSFAALGFYLPLIEKDFIKKSSTGYVVPLSFILMNSISLVALRILHFYILDVKNRSLKIQEYVGGNYRSPFPYRVWNTILILMSTSFFVSIFLWFYLIYLRYIP</sequence>
<organism evidence="3 4">
    <name type="scientific">Azospirillum endophyticum</name>
    <dbReference type="NCBI Taxonomy" id="2800326"/>
    <lineage>
        <taxon>Bacteria</taxon>
        <taxon>Pseudomonadati</taxon>
        <taxon>Pseudomonadota</taxon>
        <taxon>Alphaproteobacteria</taxon>
        <taxon>Rhodospirillales</taxon>
        <taxon>Azospirillaceae</taxon>
        <taxon>Azospirillum</taxon>
    </lineage>
</organism>
<keyword evidence="4" id="KW-1185">Reference proteome</keyword>
<evidence type="ECO:0000256" key="1">
    <source>
        <dbReference type="SAM" id="MobiDB-lite"/>
    </source>
</evidence>
<gene>
    <name evidence="3" type="ORF">JHL17_07875</name>
</gene>
<accession>A0ABS1F1N0</accession>
<evidence type="ECO:0000313" key="3">
    <source>
        <dbReference type="EMBL" id="MBK1837329.1"/>
    </source>
</evidence>
<protein>
    <submittedName>
        <fullName evidence="3">Uncharacterized protein</fullName>
    </submittedName>
</protein>
<dbReference type="EMBL" id="JAENHM010000025">
    <property type="protein sequence ID" value="MBK1837329.1"/>
    <property type="molecule type" value="Genomic_DNA"/>
</dbReference>
<evidence type="ECO:0000313" key="4">
    <source>
        <dbReference type="Proteomes" id="UP000652760"/>
    </source>
</evidence>
<proteinExistence type="predicted"/>
<feature type="region of interest" description="Disordered" evidence="1">
    <location>
        <begin position="1"/>
        <end position="30"/>
    </location>
</feature>
<comment type="caution">
    <text evidence="3">The sequence shown here is derived from an EMBL/GenBank/DDBJ whole genome shotgun (WGS) entry which is preliminary data.</text>
</comment>
<reference evidence="4" key="1">
    <citation type="submission" date="2021-01" db="EMBL/GenBank/DDBJ databases">
        <title>Genome public.</title>
        <authorList>
            <person name="Liu C."/>
            <person name="Sun Q."/>
        </authorList>
    </citation>
    <scope>NUCLEOTIDE SEQUENCE [LARGE SCALE GENOMIC DNA]</scope>
    <source>
        <strain evidence="4">YIM B02556</strain>
    </source>
</reference>
<keyword evidence="2" id="KW-1133">Transmembrane helix</keyword>
<feature type="transmembrane region" description="Helical" evidence="2">
    <location>
        <begin position="51"/>
        <end position="72"/>
    </location>
</feature>
<evidence type="ECO:0000256" key="2">
    <source>
        <dbReference type="SAM" id="Phobius"/>
    </source>
</evidence>
<keyword evidence="2" id="KW-0812">Transmembrane</keyword>
<dbReference type="RefSeq" id="WP_200191774.1">
    <property type="nucleotide sequence ID" value="NZ_JAENHM010000025.1"/>
</dbReference>
<keyword evidence="2" id="KW-0472">Membrane</keyword>
<feature type="transmembrane region" description="Helical" evidence="2">
    <location>
        <begin position="134"/>
        <end position="158"/>
    </location>
</feature>
<dbReference type="Proteomes" id="UP000652760">
    <property type="component" value="Unassembled WGS sequence"/>
</dbReference>